<evidence type="ECO:0000313" key="1">
    <source>
        <dbReference type="EMBL" id="MFB9472202.1"/>
    </source>
</evidence>
<protein>
    <recommendedName>
        <fullName evidence="3">DUF3560 domain-containing protein</fullName>
    </recommendedName>
</protein>
<reference evidence="1 2" key="1">
    <citation type="submission" date="2024-09" db="EMBL/GenBank/DDBJ databases">
        <authorList>
            <person name="Sun Q."/>
            <person name="Mori K."/>
        </authorList>
    </citation>
    <scope>NUCLEOTIDE SEQUENCE [LARGE SCALE GENOMIC DNA]</scope>
    <source>
        <strain evidence="1 2">JCM 3324</strain>
    </source>
</reference>
<accession>A0ABV5NPP5</accession>
<dbReference type="Proteomes" id="UP001589568">
    <property type="component" value="Unassembled WGS sequence"/>
</dbReference>
<organism evidence="1 2">
    <name type="scientific">Nonomuraea salmonea</name>
    <dbReference type="NCBI Taxonomy" id="46181"/>
    <lineage>
        <taxon>Bacteria</taxon>
        <taxon>Bacillati</taxon>
        <taxon>Actinomycetota</taxon>
        <taxon>Actinomycetes</taxon>
        <taxon>Streptosporangiales</taxon>
        <taxon>Streptosporangiaceae</taxon>
        <taxon>Nonomuraea</taxon>
    </lineage>
</organism>
<evidence type="ECO:0000313" key="2">
    <source>
        <dbReference type="Proteomes" id="UP001589568"/>
    </source>
</evidence>
<evidence type="ECO:0008006" key="3">
    <source>
        <dbReference type="Google" id="ProtNLM"/>
    </source>
</evidence>
<dbReference type="RefSeq" id="WP_379483758.1">
    <property type="nucleotide sequence ID" value="NZ_JBHMCF010000021.1"/>
</dbReference>
<proteinExistence type="predicted"/>
<dbReference type="EMBL" id="JBHMCF010000021">
    <property type="protein sequence ID" value="MFB9472202.1"/>
    <property type="molecule type" value="Genomic_DNA"/>
</dbReference>
<sequence>MITIHVSPEQGIVLTGAGPDHHNLLGDRDHGGLGLTWSEHDGRKGAWYEPHSRHKPLAQHRARIAEIAATLRAAGSPVTIDVSGTASRPTRKAKTGHRPYWVTRTRIAEHLQQHRRDPRATLRRIQRLQEQLRHIDRALNGQAYPQPVEHDGEPVLAEDGRPLLQWHPATGDHRDRLQHDQARLQARIAYWQDIVAQAAEQGVKVWGPQDFQPGDFVLHLGTWCEVLCVNAKSLTVPTGHIEVGRPILRRADTTDLAGQPSHATVRLPYSEIHDRMSQAEAANRFPA</sequence>
<gene>
    <name evidence="1" type="ORF">ACFFR3_22045</name>
</gene>
<comment type="caution">
    <text evidence="1">The sequence shown here is derived from an EMBL/GenBank/DDBJ whole genome shotgun (WGS) entry which is preliminary data.</text>
</comment>
<keyword evidence="2" id="KW-1185">Reference proteome</keyword>
<name>A0ABV5NPP5_9ACTN</name>